<keyword evidence="7" id="KW-0378">Hydrolase</keyword>
<dbReference type="GO" id="GO:0004181">
    <property type="term" value="F:metallocarboxypeptidase activity"/>
    <property type="evidence" value="ECO:0007669"/>
    <property type="project" value="InterPro"/>
</dbReference>
<evidence type="ECO:0000256" key="4">
    <source>
        <dbReference type="ARBA" id="ARBA00022670"/>
    </source>
</evidence>
<evidence type="ECO:0000256" key="10">
    <source>
        <dbReference type="ARBA" id="ARBA00023157"/>
    </source>
</evidence>
<dbReference type="InterPro" id="IPR036990">
    <property type="entry name" value="M14A-like_propep"/>
</dbReference>
<dbReference type="GO" id="GO:0005615">
    <property type="term" value="C:extracellular space"/>
    <property type="evidence" value="ECO:0007669"/>
    <property type="project" value="TreeGrafter"/>
</dbReference>
<comment type="cofactor">
    <cofactor evidence="1">
        <name>Zn(2+)</name>
        <dbReference type="ChEBI" id="CHEBI:29105"/>
    </cofactor>
</comment>
<evidence type="ECO:0000256" key="1">
    <source>
        <dbReference type="ARBA" id="ARBA00001947"/>
    </source>
</evidence>
<gene>
    <name evidence="15" type="ORF">PhCBS80983_g02677</name>
</gene>
<accession>A0A507E5K9</accession>
<keyword evidence="6 13" id="KW-0732">Signal</keyword>
<evidence type="ECO:0000256" key="3">
    <source>
        <dbReference type="ARBA" id="ARBA00022645"/>
    </source>
</evidence>
<dbReference type="GO" id="GO:0006508">
    <property type="term" value="P:proteolysis"/>
    <property type="evidence" value="ECO:0007669"/>
    <property type="project" value="UniProtKB-KW"/>
</dbReference>
<feature type="domain" description="Peptidase M14" evidence="14">
    <location>
        <begin position="149"/>
        <end position="438"/>
    </location>
</feature>
<keyword evidence="3" id="KW-0121">Carboxypeptidase</keyword>
<evidence type="ECO:0000259" key="14">
    <source>
        <dbReference type="PROSITE" id="PS52035"/>
    </source>
</evidence>
<evidence type="ECO:0000256" key="12">
    <source>
        <dbReference type="SAM" id="MobiDB-lite"/>
    </source>
</evidence>
<keyword evidence="16" id="KW-1185">Reference proteome</keyword>
<name>A0A507E5K9_9FUNG</name>
<evidence type="ECO:0000256" key="6">
    <source>
        <dbReference type="ARBA" id="ARBA00022729"/>
    </source>
</evidence>
<feature type="active site" description="Proton donor/acceptor" evidence="11">
    <location>
        <position position="402"/>
    </location>
</feature>
<feature type="chain" id="PRO_5021379799" description="Peptidase M14 domain-containing protein" evidence="13">
    <location>
        <begin position="25"/>
        <end position="446"/>
    </location>
</feature>
<dbReference type="FunFam" id="3.40.630.10:FF:000084">
    <property type="entry name" value="Carboxypeptidase B2"/>
    <property type="match status" value="1"/>
</dbReference>
<dbReference type="EMBL" id="QEAQ01000028">
    <property type="protein sequence ID" value="TPX59144.1"/>
    <property type="molecule type" value="Genomic_DNA"/>
</dbReference>
<dbReference type="SMART" id="SM00631">
    <property type="entry name" value="Zn_pept"/>
    <property type="match status" value="1"/>
</dbReference>
<dbReference type="SUPFAM" id="SSF54897">
    <property type="entry name" value="Protease propeptides/inhibitors"/>
    <property type="match status" value="1"/>
</dbReference>
<evidence type="ECO:0000256" key="11">
    <source>
        <dbReference type="PROSITE-ProRule" id="PRU01379"/>
    </source>
</evidence>
<dbReference type="CDD" id="cd03860">
    <property type="entry name" value="M14_CP_A-B_like"/>
    <property type="match status" value="1"/>
</dbReference>
<dbReference type="Gene3D" id="3.40.630.10">
    <property type="entry name" value="Zn peptidases"/>
    <property type="match status" value="1"/>
</dbReference>
<proteinExistence type="inferred from homology"/>
<keyword evidence="8" id="KW-0862">Zinc</keyword>
<evidence type="ECO:0000256" key="9">
    <source>
        <dbReference type="ARBA" id="ARBA00023049"/>
    </source>
</evidence>
<sequence length="446" mass="48704">MFFTKAATLVAAAAVCAFSSVSLAAPAPLPAAAAVQDGYVNDQLVRLQVPEGAQLLQLHKFLEDNLNLDIWDTQADHIDFRVPAARADEILKKDPLAKANVKVLHANIQEMVDAEAVTLLPAASDFSAKLSGTGAAADAVAAAADWFTEYHRFADIVAWYKALATANPTLVTFVPSIGKTVQGRDIFAVKITSPTNAAAKRQYFFQGLIHAREWISGATVQYVSDQLVKSYATSPTLLDTTEFIIVPVVNPDGYEYTWTGQRLWRKNRASPSGVDLNRNYNDHWGQGGSSSNPGSETYRGPSAASEPETRAVQSYFLSFPRLVGAIDFHAYSQLVLRPLGYSTAPAKDEALNKQAGDGISAAIRRASGLSYVSQPSIDLYQTTGSSTDYWYTQRRIYSFCIELRPNSASGNGFILPPAQIIPTGKEIWESLKWWVDFTSKNPLPKR</sequence>
<keyword evidence="5" id="KW-0479">Metal-binding</keyword>
<dbReference type="PANTHER" id="PTHR11705">
    <property type="entry name" value="PROTEASE FAMILY M14 CARBOXYPEPTIDASE A,B"/>
    <property type="match status" value="1"/>
</dbReference>
<evidence type="ECO:0000313" key="16">
    <source>
        <dbReference type="Proteomes" id="UP000318582"/>
    </source>
</evidence>
<evidence type="ECO:0000256" key="8">
    <source>
        <dbReference type="ARBA" id="ARBA00022833"/>
    </source>
</evidence>
<keyword evidence="10" id="KW-1015">Disulfide bond</keyword>
<organism evidence="15 16">
    <name type="scientific">Powellomyces hirtus</name>
    <dbReference type="NCBI Taxonomy" id="109895"/>
    <lineage>
        <taxon>Eukaryota</taxon>
        <taxon>Fungi</taxon>
        <taxon>Fungi incertae sedis</taxon>
        <taxon>Chytridiomycota</taxon>
        <taxon>Chytridiomycota incertae sedis</taxon>
        <taxon>Chytridiomycetes</taxon>
        <taxon>Spizellomycetales</taxon>
        <taxon>Powellomycetaceae</taxon>
        <taxon>Powellomyces</taxon>
    </lineage>
</organism>
<keyword evidence="4" id="KW-0645">Protease</keyword>
<reference evidence="15 16" key="1">
    <citation type="journal article" date="2019" name="Sci. Rep.">
        <title>Comparative genomics of chytrid fungi reveal insights into the obligate biotrophic and pathogenic lifestyle of Synchytrium endobioticum.</title>
        <authorList>
            <person name="van de Vossenberg B.T.L.H."/>
            <person name="Warris S."/>
            <person name="Nguyen H.D.T."/>
            <person name="van Gent-Pelzer M.P.E."/>
            <person name="Joly D.L."/>
            <person name="van de Geest H.C."/>
            <person name="Bonants P.J.M."/>
            <person name="Smith D.S."/>
            <person name="Levesque C.A."/>
            <person name="van der Lee T.A.J."/>
        </authorList>
    </citation>
    <scope>NUCLEOTIDE SEQUENCE [LARGE SCALE GENOMIC DNA]</scope>
    <source>
        <strain evidence="15 16">CBS 809.83</strain>
    </source>
</reference>
<dbReference type="SUPFAM" id="SSF53187">
    <property type="entry name" value="Zn-dependent exopeptidases"/>
    <property type="match status" value="1"/>
</dbReference>
<dbReference type="AlphaFoldDB" id="A0A507E5K9"/>
<evidence type="ECO:0000256" key="13">
    <source>
        <dbReference type="SAM" id="SignalP"/>
    </source>
</evidence>
<keyword evidence="9" id="KW-0482">Metalloprotease</keyword>
<dbReference type="Pfam" id="PF00246">
    <property type="entry name" value="Peptidase_M14"/>
    <property type="match status" value="1"/>
</dbReference>
<dbReference type="PANTHER" id="PTHR11705:SF143">
    <property type="entry name" value="SLL0236 PROTEIN"/>
    <property type="match status" value="1"/>
</dbReference>
<comment type="similarity">
    <text evidence="2 11">Belongs to the peptidase M14 family.</text>
</comment>
<dbReference type="STRING" id="109895.A0A507E5K9"/>
<evidence type="ECO:0000256" key="5">
    <source>
        <dbReference type="ARBA" id="ARBA00022723"/>
    </source>
</evidence>
<dbReference type="PROSITE" id="PS52035">
    <property type="entry name" value="PEPTIDASE_M14"/>
    <property type="match status" value="1"/>
</dbReference>
<dbReference type="PRINTS" id="PR00765">
    <property type="entry name" value="CRBOXYPTASEA"/>
</dbReference>
<evidence type="ECO:0000313" key="15">
    <source>
        <dbReference type="EMBL" id="TPX59144.1"/>
    </source>
</evidence>
<evidence type="ECO:0000256" key="2">
    <source>
        <dbReference type="ARBA" id="ARBA00005988"/>
    </source>
</evidence>
<dbReference type="Gene3D" id="3.30.70.340">
    <property type="entry name" value="Metallocarboxypeptidase-like"/>
    <property type="match status" value="1"/>
</dbReference>
<dbReference type="InterPro" id="IPR000834">
    <property type="entry name" value="Peptidase_M14"/>
</dbReference>
<evidence type="ECO:0000256" key="7">
    <source>
        <dbReference type="ARBA" id="ARBA00022801"/>
    </source>
</evidence>
<dbReference type="Proteomes" id="UP000318582">
    <property type="component" value="Unassembled WGS sequence"/>
</dbReference>
<dbReference type="GO" id="GO:0008270">
    <property type="term" value="F:zinc ion binding"/>
    <property type="evidence" value="ECO:0007669"/>
    <property type="project" value="InterPro"/>
</dbReference>
<feature type="region of interest" description="Disordered" evidence="12">
    <location>
        <begin position="276"/>
        <end position="304"/>
    </location>
</feature>
<feature type="signal peptide" evidence="13">
    <location>
        <begin position="1"/>
        <end position="24"/>
    </location>
</feature>
<comment type="caution">
    <text evidence="15">The sequence shown here is derived from an EMBL/GenBank/DDBJ whole genome shotgun (WGS) entry which is preliminary data.</text>
</comment>
<protein>
    <recommendedName>
        <fullName evidence="14">Peptidase M14 domain-containing protein</fullName>
    </recommendedName>
</protein>